<evidence type="ECO:0000256" key="2">
    <source>
        <dbReference type="ARBA" id="ARBA00004141"/>
    </source>
</evidence>
<feature type="transmembrane region" description="Helical" evidence="7">
    <location>
        <begin position="128"/>
        <end position="149"/>
    </location>
</feature>
<sequence length="386" mass="44246">MSKNKKNIKEILYFIITFLLMLGCGFIAGFLGTKHLDQSALTEISFLGSLFSFILFLSSILVQTILHEAGHLVFGLMSGYEFVSFRVGKFTLIKENNKFCIKKFTVKGTGGQCLMMPKIDDYQKCSYVLYNLGGVLMNALVSILCFIIYSSISTNIYLSQFLYGMVIFGVIAILTNGIPMKIGGISNDGYNILSILKNSTMKYCFYIQLKVHGLLSKGMRIKDMPLEWFEIDKKSDFSNPLICSIKCIEASYYHDRLEFDKAKSCYEFLINYSPNILKLFENEIKCELLFYEIIGGQNQDNINELYTKKLKSYIKATNCYISRARLMYAYNLIIEKNRKKADDYLTKFEKLKNTYPVKGEVYGEVEIIKFIKNKFLVSDSTTDTSL</sequence>
<feature type="transmembrane region" description="Helical" evidence="7">
    <location>
        <begin position="161"/>
        <end position="178"/>
    </location>
</feature>
<dbReference type="Pfam" id="PF02163">
    <property type="entry name" value="Peptidase_M50"/>
    <property type="match status" value="1"/>
</dbReference>
<protein>
    <recommendedName>
        <fullName evidence="8">Peptidase M50 domain-containing protein</fullName>
    </recommendedName>
</protein>
<evidence type="ECO:0000259" key="8">
    <source>
        <dbReference type="Pfam" id="PF02163"/>
    </source>
</evidence>
<dbReference type="PROSITE" id="PS51257">
    <property type="entry name" value="PROKAR_LIPOPROTEIN"/>
    <property type="match status" value="1"/>
</dbReference>
<dbReference type="AlphaFoldDB" id="A0A1G9IDC5"/>
<keyword evidence="6 7" id="KW-0472">Membrane</keyword>
<dbReference type="EMBL" id="FNGW01000001">
    <property type="protein sequence ID" value="SDL23132.1"/>
    <property type="molecule type" value="Genomic_DNA"/>
</dbReference>
<dbReference type="Proteomes" id="UP000199068">
    <property type="component" value="Unassembled WGS sequence"/>
</dbReference>
<gene>
    <name evidence="9" type="ORF">SAMN04515677_101199</name>
</gene>
<dbReference type="GO" id="GO:0016020">
    <property type="term" value="C:membrane"/>
    <property type="evidence" value="ECO:0007669"/>
    <property type="project" value="UniProtKB-SubCell"/>
</dbReference>
<dbReference type="STRING" id="1121325.SAMN04515677_101199"/>
<feature type="domain" description="Peptidase M50" evidence="8">
    <location>
        <begin position="56"/>
        <end position="214"/>
    </location>
</feature>
<dbReference type="GO" id="GO:0006508">
    <property type="term" value="P:proteolysis"/>
    <property type="evidence" value="ECO:0007669"/>
    <property type="project" value="InterPro"/>
</dbReference>
<feature type="transmembrane region" description="Helical" evidence="7">
    <location>
        <begin position="44"/>
        <end position="66"/>
    </location>
</feature>
<organism evidence="9 10">
    <name type="scientific">Romboutsia lituseburensis DSM 797</name>
    <dbReference type="NCBI Taxonomy" id="1121325"/>
    <lineage>
        <taxon>Bacteria</taxon>
        <taxon>Bacillati</taxon>
        <taxon>Bacillota</taxon>
        <taxon>Clostridia</taxon>
        <taxon>Peptostreptococcales</taxon>
        <taxon>Peptostreptococcaceae</taxon>
        <taxon>Romboutsia</taxon>
    </lineage>
</organism>
<evidence type="ECO:0000313" key="10">
    <source>
        <dbReference type="Proteomes" id="UP000199068"/>
    </source>
</evidence>
<proteinExistence type="inferred from homology"/>
<keyword evidence="10" id="KW-1185">Reference proteome</keyword>
<dbReference type="InterPro" id="IPR008915">
    <property type="entry name" value="Peptidase_M50"/>
</dbReference>
<comment type="subcellular location">
    <subcellularLocation>
        <location evidence="2">Membrane</location>
        <topology evidence="2">Multi-pass membrane protein</topology>
    </subcellularLocation>
</comment>
<dbReference type="RefSeq" id="WP_092721984.1">
    <property type="nucleotide sequence ID" value="NZ_FNGW01000001.1"/>
</dbReference>
<name>A0A1G9IDC5_9FIRM</name>
<comment type="similarity">
    <text evidence="3">Belongs to the peptidase M50B family.</text>
</comment>
<evidence type="ECO:0000256" key="1">
    <source>
        <dbReference type="ARBA" id="ARBA00001947"/>
    </source>
</evidence>
<keyword evidence="5 7" id="KW-1133">Transmembrane helix</keyword>
<keyword evidence="4 7" id="KW-0812">Transmembrane</keyword>
<evidence type="ECO:0000256" key="7">
    <source>
        <dbReference type="SAM" id="Phobius"/>
    </source>
</evidence>
<evidence type="ECO:0000256" key="6">
    <source>
        <dbReference type="ARBA" id="ARBA00023136"/>
    </source>
</evidence>
<evidence type="ECO:0000313" key="9">
    <source>
        <dbReference type="EMBL" id="SDL23132.1"/>
    </source>
</evidence>
<evidence type="ECO:0000256" key="3">
    <source>
        <dbReference type="ARBA" id="ARBA00007931"/>
    </source>
</evidence>
<evidence type="ECO:0000256" key="4">
    <source>
        <dbReference type="ARBA" id="ARBA00022692"/>
    </source>
</evidence>
<evidence type="ECO:0000256" key="5">
    <source>
        <dbReference type="ARBA" id="ARBA00022989"/>
    </source>
</evidence>
<accession>A0A1G9IDC5</accession>
<comment type="cofactor">
    <cofactor evidence="1">
        <name>Zn(2+)</name>
        <dbReference type="ChEBI" id="CHEBI:29105"/>
    </cofactor>
</comment>
<reference evidence="9 10" key="1">
    <citation type="submission" date="2016-10" db="EMBL/GenBank/DDBJ databases">
        <authorList>
            <person name="de Groot N.N."/>
        </authorList>
    </citation>
    <scope>NUCLEOTIDE SEQUENCE [LARGE SCALE GENOMIC DNA]</scope>
    <source>
        <strain evidence="9 10">DSM 797</strain>
    </source>
</reference>
<feature type="transmembrane region" description="Helical" evidence="7">
    <location>
        <begin position="12"/>
        <end position="32"/>
    </location>
</feature>